<keyword evidence="5" id="KW-0949">S-adenosyl-L-methionine</keyword>
<evidence type="ECO:0000256" key="6">
    <source>
        <dbReference type="ARBA" id="ARBA00047942"/>
    </source>
</evidence>
<organism evidence="7 8">
    <name type="scientific">Phaeocystidibacter luteus</name>
    <dbReference type="NCBI Taxonomy" id="911197"/>
    <lineage>
        <taxon>Bacteria</taxon>
        <taxon>Pseudomonadati</taxon>
        <taxon>Bacteroidota</taxon>
        <taxon>Flavobacteriia</taxon>
        <taxon>Flavobacteriales</taxon>
        <taxon>Phaeocystidibacteraceae</taxon>
        <taxon>Phaeocystidibacter</taxon>
    </lineage>
</organism>
<dbReference type="PANTHER" id="PTHR30481:SF4">
    <property type="entry name" value="SITE-SPECIFIC DNA-METHYLTRANSFERASE (ADENINE-SPECIFIC)"/>
    <property type="match status" value="1"/>
</dbReference>
<evidence type="ECO:0000256" key="5">
    <source>
        <dbReference type="ARBA" id="ARBA00022691"/>
    </source>
</evidence>
<comment type="similarity">
    <text evidence="1">Belongs to the N(4)/N(6)-methyltransferase family.</text>
</comment>
<dbReference type="GO" id="GO:0009307">
    <property type="term" value="P:DNA restriction-modification system"/>
    <property type="evidence" value="ECO:0007669"/>
    <property type="project" value="InterPro"/>
</dbReference>
<keyword evidence="3 7" id="KW-0489">Methyltransferase</keyword>
<name>A0A6N6RM11_9FLAO</name>
<dbReference type="Pfam" id="PF02086">
    <property type="entry name" value="MethyltransfD12"/>
    <property type="match status" value="1"/>
</dbReference>
<evidence type="ECO:0000313" key="7">
    <source>
        <dbReference type="EMBL" id="KAB2814583.1"/>
    </source>
</evidence>
<dbReference type="Proteomes" id="UP000468650">
    <property type="component" value="Unassembled WGS sequence"/>
</dbReference>
<dbReference type="Gene3D" id="3.40.50.150">
    <property type="entry name" value="Vaccinia Virus protein VP39"/>
    <property type="match status" value="1"/>
</dbReference>
<dbReference type="InterPro" id="IPR012327">
    <property type="entry name" value="MeTrfase_D12"/>
</dbReference>
<dbReference type="SUPFAM" id="SSF53335">
    <property type="entry name" value="S-adenosyl-L-methionine-dependent methyltransferases"/>
    <property type="match status" value="1"/>
</dbReference>
<gene>
    <name evidence="7" type="ORF">F8C67_02250</name>
</gene>
<dbReference type="GO" id="GO:0009007">
    <property type="term" value="F:site-specific DNA-methyltransferase (adenine-specific) activity"/>
    <property type="evidence" value="ECO:0007669"/>
    <property type="project" value="UniProtKB-EC"/>
</dbReference>
<proteinExistence type="inferred from homology"/>
<evidence type="ECO:0000313" key="8">
    <source>
        <dbReference type="Proteomes" id="UP000468650"/>
    </source>
</evidence>
<keyword evidence="8" id="KW-1185">Reference proteome</keyword>
<evidence type="ECO:0000256" key="4">
    <source>
        <dbReference type="ARBA" id="ARBA00022679"/>
    </source>
</evidence>
<dbReference type="InterPro" id="IPR029063">
    <property type="entry name" value="SAM-dependent_MTases_sf"/>
</dbReference>
<comment type="catalytic activity">
    <reaction evidence="6">
        <text>a 2'-deoxyadenosine in DNA + S-adenosyl-L-methionine = an N(6)-methyl-2'-deoxyadenosine in DNA + S-adenosyl-L-homocysteine + H(+)</text>
        <dbReference type="Rhea" id="RHEA:15197"/>
        <dbReference type="Rhea" id="RHEA-COMP:12418"/>
        <dbReference type="Rhea" id="RHEA-COMP:12419"/>
        <dbReference type="ChEBI" id="CHEBI:15378"/>
        <dbReference type="ChEBI" id="CHEBI:57856"/>
        <dbReference type="ChEBI" id="CHEBI:59789"/>
        <dbReference type="ChEBI" id="CHEBI:90615"/>
        <dbReference type="ChEBI" id="CHEBI:90616"/>
        <dbReference type="EC" id="2.1.1.72"/>
    </reaction>
</comment>
<dbReference type="PRINTS" id="PR00505">
    <property type="entry name" value="D12N6MTFRASE"/>
</dbReference>
<reference evidence="7 8" key="1">
    <citation type="submission" date="2019-09" db="EMBL/GenBank/DDBJ databases">
        <title>Genomes of family Cryomorphaceae.</title>
        <authorList>
            <person name="Bowman J.P."/>
        </authorList>
    </citation>
    <scope>NUCLEOTIDE SEQUENCE [LARGE SCALE GENOMIC DNA]</scope>
    <source>
        <strain evidence="7 8">LMG 25704</strain>
    </source>
</reference>
<dbReference type="EC" id="2.1.1.72" evidence="2"/>
<dbReference type="InterPro" id="IPR012263">
    <property type="entry name" value="M_m6A_EcoRV"/>
</dbReference>
<sequence>MSQTPSQPCPNPVPTPSRPVVRYFGGKWRLADRIIECFPKHHVYVEPFGGAASVLLRKEPAVVEVYNDLNDDIVNLFQVLRDPYKCVKLQDLLRLTPYAREEWSRSFESKDNISDVEHARRTIVTYSMSYSGARANKKSSAAFRTNSSGHNRLADLFQNHIEDFTGFCNRLKGVIIEKSDYQKVCMAHDSTRTLIYFDPPYPKTTRTKATGRYKYELLSIDEHRELFEFANGLKSMVIVSSYDSPEYREWYGAAGWEMKSFKAVSNAAKKGACLRDEVIWINPHAQRMNAQLKLFES</sequence>
<dbReference type="GO" id="GO:0006298">
    <property type="term" value="P:mismatch repair"/>
    <property type="evidence" value="ECO:0007669"/>
    <property type="project" value="TreeGrafter"/>
</dbReference>
<dbReference type="PANTHER" id="PTHR30481">
    <property type="entry name" value="DNA ADENINE METHYLASE"/>
    <property type="match status" value="1"/>
</dbReference>
<dbReference type="GO" id="GO:1904047">
    <property type="term" value="F:S-adenosyl-L-methionine binding"/>
    <property type="evidence" value="ECO:0007669"/>
    <property type="project" value="TreeGrafter"/>
</dbReference>
<protein>
    <recommendedName>
        <fullName evidence="2">site-specific DNA-methyltransferase (adenine-specific)</fullName>
        <ecNumber evidence="2">2.1.1.72</ecNumber>
    </recommendedName>
</protein>
<dbReference type="Gene3D" id="1.10.1020.10">
    <property type="entry name" value="Adenine-specific Methyltransferase, Domain 2"/>
    <property type="match status" value="1"/>
</dbReference>
<keyword evidence="4" id="KW-0808">Transferase</keyword>
<dbReference type="GO" id="GO:0043565">
    <property type="term" value="F:sequence-specific DNA binding"/>
    <property type="evidence" value="ECO:0007669"/>
    <property type="project" value="TreeGrafter"/>
</dbReference>
<dbReference type="PIRSF" id="PIRSF000398">
    <property type="entry name" value="M_m6A_EcoRV"/>
    <property type="match status" value="1"/>
</dbReference>
<evidence type="ECO:0000256" key="2">
    <source>
        <dbReference type="ARBA" id="ARBA00011900"/>
    </source>
</evidence>
<comment type="caution">
    <text evidence="7">The sequence shown here is derived from an EMBL/GenBank/DDBJ whole genome shotgun (WGS) entry which is preliminary data.</text>
</comment>
<dbReference type="AlphaFoldDB" id="A0A6N6RM11"/>
<dbReference type="EMBL" id="WBVO01000001">
    <property type="protein sequence ID" value="KAB2814583.1"/>
    <property type="molecule type" value="Genomic_DNA"/>
</dbReference>
<dbReference type="GO" id="GO:0032259">
    <property type="term" value="P:methylation"/>
    <property type="evidence" value="ECO:0007669"/>
    <property type="project" value="UniProtKB-KW"/>
</dbReference>
<dbReference type="InterPro" id="IPR023095">
    <property type="entry name" value="Ade_MeTrfase_dom_2"/>
</dbReference>
<evidence type="ECO:0000256" key="3">
    <source>
        <dbReference type="ARBA" id="ARBA00022603"/>
    </source>
</evidence>
<evidence type="ECO:0000256" key="1">
    <source>
        <dbReference type="ARBA" id="ARBA00006594"/>
    </source>
</evidence>
<accession>A0A6N6RM11</accession>
<dbReference type="OrthoDB" id="9805629at2"/>